<organism evidence="1 2">
    <name type="scientific">Nocardiopsis alba</name>
    <dbReference type="NCBI Taxonomy" id="53437"/>
    <lineage>
        <taxon>Bacteria</taxon>
        <taxon>Bacillati</taxon>
        <taxon>Actinomycetota</taxon>
        <taxon>Actinomycetes</taxon>
        <taxon>Streptosporangiales</taxon>
        <taxon>Nocardiopsidaceae</taxon>
        <taxon>Nocardiopsis</taxon>
    </lineage>
</organism>
<dbReference type="PANTHER" id="PTHR43861:SF1">
    <property type="entry name" value="TRANS-ACONITATE 2-METHYLTRANSFERASE"/>
    <property type="match status" value="1"/>
</dbReference>
<dbReference type="CDD" id="cd02440">
    <property type="entry name" value="AdoMet_MTases"/>
    <property type="match status" value="1"/>
</dbReference>
<protein>
    <submittedName>
        <fullName evidence="1">Class I SAM-dependent methyltransferase</fullName>
        <ecNumber evidence="1">2.1.-.-</ecNumber>
    </submittedName>
</protein>
<dbReference type="RefSeq" id="WP_376736763.1">
    <property type="nucleotide sequence ID" value="NZ_JAYMRS010000001.1"/>
</dbReference>
<comment type="caution">
    <text evidence="1">The sequence shown here is derived from an EMBL/GenBank/DDBJ whole genome shotgun (WGS) entry which is preliminary data.</text>
</comment>
<dbReference type="GO" id="GO:0032259">
    <property type="term" value="P:methylation"/>
    <property type="evidence" value="ECO:0007669"/>
    <property type="project" value="UniProtKB-KW"/>
</dbReference>
<dbReference type="EC" id="2.1.-.-" evidence="1"/>
<evidence type="ECO:0000313" key="2">
    <source>
        <dbReference type="Proteomes" id="UP001585053"/>
    </source>
</evidence>
<sequence>MMTVTDLSTYWDRYAGQLPTPPKEEALKQALRWCQYDDHGPGSELLGSPESSLELGCGRGDAVAALASTGVEATGVDLSTEHIRAAGRWWGEVTGARFVQGDVVDFLSKANRRWDAAYSMWGAVWFTDPRLLFPLVHKRLSDRGRLVFAHAPAISGAYGVQGMYANGFRGRAVEVHRWAYEPHVWEELLRKAGFSEAEVWVEPAPEPDHVGTMIGVGYR</sequence>
<reference evidence="1 2" key="1">
    <citation type="submission" date="2024-01" db="EMBL/GenBank/DDBJ databases">
        <title>Genome mining of biosynthetic gene clusters to explore secondary metabolites of Streptomyces sp.</title>
        <authorList>
            <person name="Baig A."/>
            <person name="Ajitkumar Shintre N."/>
            <person name="Kumar H."/>
            <person name="Anbarasu A."/>
            <person name="Ramaiah S."/>
        </authorList>
    </citation>
    <scope>NUCLEOTIDE SEQUENCE [LARGE SCALE GENOMIC DNA]</scope>
    <source>
        <strain evidence="1 2">A01</strain>
    </source>
</reference>
<dbReference type="GO" id="GO:0008168">
    <property type="term" value="F:methyltransferase activity"/>
    <property type="evidence" value="ECO:0007669"/>
    <property type="project" value="UniProtKB-KW"/>
</dbReference>
<dbReference type="Pfam" id="PF13489">
    <property type="entry name" value="Methyltransf_23"/>
    <property type="match status" value="1"/>
</dbReference>
<accession>A0ABV5DQC9</accession>
<evidence type="ECO:0000313" key="1">
    <source>
        <dbReference type="EMBL" id="MFB8766778.1"/>
    </source>
</evidence>
<dbReference type="SUPFAM" id="SSF53335">
    <property type="entry name" value="S-adenosyl-L-methionine-dependent methyltransferases"/>
    <property type="match status" value="1"/>
</dbReference>
<dbReference type="EMBL" id="JAYMRS010000001">
    <property type="protein sequence ID" value="MFB8766778.1"/>
    <property type="molecule type" value="Genomic_DNA"/>
</dbReference>
<keyword evidence="1" id="KW-0489">Methyltransferase</keyword>
<proteinExistence type="predicted"/>
<keyword evidence="2" id="KW-1185">Reference proteome</keyword>
<name>A0ABV5DQC9_9ACTN</name>
<keyword evidence="1" id="KW-0808">Transferase</keyword>
<dbReference type="Proteomes" id="UP001585053">
    <property type="component" value="Unassembled WGS sequence"/>
</dbReference>
<gene>
    <name evidence="1" type="ORF">VSQ78_03620</name>
</gene>
<dbReference type="InterPro" id="IPR029063">
    <property type="entry name" value="SAM-dependent_MTases_sf"/>
</dbReference>
<dbReference type="PANTHER" id="PTHR43861">
    <property type="entry name" value="TRANS-ACONITATE 2-METHYLTRANSFERASE-RELATED"/>
    <property type="match status" value="1"/>
</dbReference>
<dbReference type="Gene3D" id="3.40.50.150">
    <property type="entry name" value="Vaccinia Virus protein VP39"/>
    <property type="match status" value="1"/>
</dbReference>